<dbReference type="PANTHER" id="PTHR33643">
    <property type="entry name" value="UREASE ACCESSORY PROTEIN D"/>
    <property type="match status" value="1"/>
</dbReference>
<dbReference type="InterPro" id="IPR002669">
    <property type="entry name" value="UreD"/>
</dbReference>
<comment type="function">
    <text evidence="3">Required for maturation of urease via the functional incorporation of the urease nickel metallocenter.</text>
</comment>
<name>A0A087E5B7_9BIFI</name>
<dbReference type="Proteomes" id="UP000029055">
    <property type="component" value="Unassembled WGS sequence"/>
</dbReference>
<comment type="caution">
    <text evidence="4">The sequence shown here is derived from an EMBL/GenBank/DDBJ whole genome shotgun (WGS) entry which is preliminary data.</text>
</comment>
<organism evidence="4 5">
    <name type="scientific">Bifidobacterium subtile</name>
    <dbReference type="NCBI Taxonomy" id="77635"/>
    <lineage>
        <taxon>Bacteria</taxon>
        <taxon>Bacillati</taxon>
        <taxon>Actinomycetota</taxon>
        <taxon>Actinomycetes</taxon>
        <taxon>Bifidobacteriales</taxon>
        <taxon>Bifidobacteriaceae</taxon>
        <taxon>Bifidobacterium</taxon>
    </lineage>
</organism>
<dbReference type="HAMAP" id="MF_01384">
    <property type="entry name" value="UreD"/>
    <property type="match status" value="1"/>
</dbReference>
<dbReference type="STRING" id="77635.BISU_0894"/>
<sequence>MGSSIFRLATALRHGRTKIDDVYFEAPFKLMTPFTNGRHSDFIVMFASPGFLQGDEAHIDIDFGPGSDATITTQSYEKVLNTAEGSASRTIDLRAQGEAKAVFLPFPVIPFRNSTFTNVTTAHIAAESTFIYADVVTCGRVGMDERWAMRRFTNRLRVYVAEPAAVEQALHNQIESERASAHRRGRPPKRTEPQLREHLAFADRMLLEPDAFDYTNLGMWREFTHCGVVYVHLPELDAATNNAESALDVDGVPADSSASPEAIRAQIESARIAAEDDLISRIRSHADAVGFVGELGVSRVVNGLCVRLLTTRGDNAFDFIKDIADIVTGS</sequence>
<dbReference type="eggNOG" id="COG0829">
    <property type="taxonomic scope" value="Bacteria"/>
</dbReference>
<keyword evidence="3" id="KW-0963">Cytoplasm</keyword>
<gene>
    <name evidence="3" type="primary">ureD</name>
    <name evidence="4" type="ORF">BISU_0894</name>
</gene>
<evidence type="ECO:0000256" key="2">
    <source>
        <dbReference type="ARBA" id="ARBA00023186"/>
    </source>
</evidence>
<protein>
    <recommendedName>
        <fullName evidence="3">Urease accessory protein UreD</fullName>
    </recommendedName>
</protein>
<keyword evidence="2 3" id="KW-0143">Chaperone</keyword>
<dbReference type="RefSeq" id="WP_081672611.1">
    <property type="nucleotide sequence ID" value="NZ_CP062939.1"/>
</dbReference>
<evidence type="ECO:0000256" key="1">
    <source>
        <dbReference type="ARBA" id="ARBA00007177"/>
    </source>
</evidence>
<comment type="subcellular location">
    <subcellularLocation>
        <location evidence="3">Cytoplasm</location>
    </subcellularLocation>
</comment>
<dbReference type="GO" id="GO:0005737">
    <property type="term" value="C:cytoplasm"/>
    <property type="evidence" value="ECO:0007669"/>
    <property type="project" value="UniProtKB-SubCell"/>
</dbReference>
<keyword evidence="3" id="KW-0996">Nickel insertion</keyword>
<comment type="similarity">
    <text evidence="1 3">Belongs to the UreD family.</text>
</comment>
<accession>A0A087E5B7</accession>
<dbReference type="EMBL" id="JGZR01000007">
    <property type="protein sequence ID" value="KFJ02968.1"/>
    <property type="molecule type" value="Genomic_DNA"/>
</dbReference>
<dbReference type="PANTHER" id="PTHR33643:SF1">
    <property type="entry name" value="UREASE ACCESSORY PROTEIN D"/>
    <property type="match status" value="1"/>
</dbReference>
<dbReference type="Pfam" id="PF01774">
    <property type="entry name" value="UreD"/>
    <property type="match status" value="1"/>
</dbReference>
<keyword evidence="5" id="KW-1185">Reference proteome</keyword>
<comment type="subunit">
    <text evidence="3">UreD, UreF and UreG form a complex that acts as a GTP-hydrolysis-dependent molecular chaperone, activating the urease apoprotein by helping to assemble the nickel containing metallocenter of UreC. The UreE protein probably delivers the nickel.</text>
</comment>
<dbReference type="GO" id="GO:0016151">
    <property type="term" value="F:nickel cation binding"/>
    <property type="evidence" value="ECO:0007669"/>
    <property type="project" value="UniProtKB-UniRule"/>
</dbReference>
<dbReference type="AlphaFoldDB" id="A0A087E5B7"/>
<evidence type="ECO:0000313" key="5">
    <source>
        <dbReference type="Proteomes" id="UP000029055"/>
    </source>
</evidence>
<proteinExistence type="inferred from homology"/>
<evidence type="ECO:0000256" key="3">
    <source>
        <dbReference type="HAMAP-Rule" id="MF_01384"/>
    </source>
</evidence>
<dbReference type="OrthoDB" id="9807968at2"/>
<reference evidence="4 5" key="1">
    <citation type="submission" date="2014-03" db="EMBL/GenBank/DDBJ databases">
        <title>Genomics of Bifidobacteria.</title>
        <authorList>
            <person name="Ventura M."/>
            <person name="Milani C."/>
            <person name="Lugli G.A."/>
        </authorList>
    </citation>
    <scope>NUCLEOTIDE SEQUENCE [LARGE SCALE GENOMIC DNA]</scope>
    <source>
        <strain evidence="4 5">LMG 11597</strain>
    </source>
</reference>
<evidence type="ECO:0000313" key="4">
    <source>
        <dbReference type="EMBL" id="KFJ02968.1"/>
    </source>
</evidence>